<dbReference type="EMBL" id="JARXVH010000026">
    <property type="protein sequence ID" value="MDH6221856.1"/>
    <property type="molecule type" value="Genomic_DNA"/>
</dbReference>
<keyword evidence="2" id="KW-0472">Membrane</keyword>
<dbReference type="InterPro" id="IPR036291">
    <property type="entry name" value="NAD(P)-bd_dom_sf"/>
</dbReference>
<accession>A0ABT6LZW2</accession>
<dbReference type="SMART" id="SM00829">
    <property type="entry name" value="PKS_ER"/>
    <property type="match status" value="1"/>
</dbReference>
<name>A0ABT6LZW2_9ACTN</name>
<dbReference type="SUPFAM" id="SSF51735">
    <property type="entry name" value="NAD(P)-binding Rossmann-fold domains"/>
    <property type="match status" value="1"/>
</dbReference>
<sequence>MSLTTREWHFMQRPVGLPAPETFELVERDLPALQPGQCLVRNLVLSVDPYMRTRMDDVPSYVPPFALGEALTGGAVGEVIETRSDDVPLGSWLVHQAGWREHAVVDAKAARVVDKGRYPSSYYLGVLGGPAFAAFVGLFHIAGFRPGDSVFVSGAAGAVGSMVGQFASLSGAKRVVGSAGSIEKVKYLVDQLGYDAAFNYKTGPVLKQLQSAFPEGLDVYFDNVGSDHLAAAIDVLNDYGRVAMCGTISTYNAAEHRAVPVDAIKVVAKRLRLHGFIAFDHEDLRKDFDAQVGAWLESGRLMNPETITQGIESVPTAFTGMLTGTNTGKAIIRLAEDQA</sequence>
<dbReference type="CDD" id="cd05288">
    <property type="entry name" value="PGDH"/>
    <property type="match status" value="1"/>
</dbReference>
<dbReference type="RefSeq" id="WP_280882533.1">
    <property type="nucleotide sequence ID" value="NZ_JARXVH010000026.1"/>
</dbReference>
<evidence type="ECO:0000259" key="3">
    <source>
        <dbReference type="SMART" id="SM00829"/>
    </source>
</evidence>
<dbReference type="Proteomes" id="UP001160499">
    <property type="component" value="Unassembled WGS sequence"/>
</dbReference>
<dbReference type="InterPro" id="IPR020843">
    <property type="entry name" value="ER"/>
</dbReference>
<comment type="caution">
    <text evidence="4">The sequence shown here is derived from an EMBL/GenBank/DDBJ whole genome shotgun (WGS) entry which is preliminary data.</text>
</comment>
<evidence type="ECO:0000313" key="5">
    <source>
        <dbReference type="Proteomes" id="UP001160499"/>
    </source>
</evidence>
<dbReference type="Pfam" id="PF16884">
    <property type="entry name" value="ADH_N_2"/>
    <property type="match status" value="1"/>
</dbReference>
<keyword evidence="5" id="KW-1185">Reference proteome</keyword>
<dbReference type="InterPro" id="IPR045010">
    <property type="entry name" value="MDR_fam"/>
</dbReference>
<dbReference type="SUPFAM" id="SSF50129">
    <property type="entry name" value="GroES-like"/>
    <property type="match status" value="1"/>
</dbReference>
<dbReference type="InterPro" id="IPR013149">
    <property type="entry name" value="ADH-like_C"/>
</dbReference>
<evidence type="ECO:0000313" key="4">
    <source>
        <dbReference type="EMBL" id="MDH6221856.1"/>
    </source>
</evidence>
<dbReference type="Gene3D" id="3.90.180.10">
    <property type="entry name" value="Medium-chain alcohol dehydrogenases, catalytic domain"/>
    <property type="match status" value="1"/>
</dbReference>
<feature type="domain" description="Enoyl reductase (ER)" evidence="3">
    <location>
        <begin position="16"/>
        <end position="332"/>
    </location>
</feature>
<dbReference type="InterPro" id="IPR011032">
    <property type="entry name" value="GroES-like_sf"/>
</dbReference>
<reference evidence="4 5" key="1">
    <citation type="submission" date="2023-04" db="EMBL/GenBank/DDBJ databases">
        <title>Forest soil microbial communities from Buena Vista Peninsula, Colon Province, Panama.</title>
        <authorList>
            <person name="Bouskill N."/>
        </authorList>
    </citation>
    <scope>NUCLEOTIDE SEQUENCE [LARGE SCALE GENOMIC DNA]</scope>
    <source>
        <strain evidence="4 5">GGS1</strain>
    </source>
</reference>
<evidence type="ECO:0000256" key="1">
    <source>
        <dbReference type="ARBA" id="ARBA00023002"/>
    </source>
</evidence>
<keyword evidence="2" id="KW-1133">Transmembrane helix</keyword>
<evidence type="ECO:0000256" key="2">
    <source>
        <dbReference type="SAM" id="Phobius"/>
    </source>
</evidence>
<dbReference type="Pfam" id="PF00107">
    <property type="entry name" value="ADH_zinc_N"/>
    <property type="match status" value="1"/>
</dbReference>
<dbReference type="Gene3D" id="3.40.50.720">
    <property type="entry name" value="NAD(P)-binding Rossmann-like Domain"/>
    <property type="match status" value="1"/>
</dbReference>
<gene>
    <name evidence="4" type="ORF">M2283_009203</name>
</gene>
<feature type="transmembrane region" description="Helical" evidence="2">
    <location>
        <begin position="121"/>
        <end position="144"/>
    </location>
</feature>
<keyword evidence="1" id="KW-0560">Oxidoreductase</keyword>
<dbReference type="PANTHER" id="PTHR43205">
    <property type="entry name" value="PROSTAGLANDIN REDUCTASE"/>
    <property type="match status" value="1"/>
</dbReference>
<protein>
    <submittedName>
        <fullName evidence="4">NADPH-dependent curcumin reductase CurA</fullName>
    </submittedName>
</protein>
<organism evidence="4 5">
    <name type="scientific">Streptomyces pseudovenezuelae</name>
    <dbReference type="NCBI Taxonomy" id="67350"/>
    <lineage>
        <taxon>Bacteria</taxon>
        <taxon>Bacillati</taxon>
        <taxon>Actinomycetota</taxon>
        <taxon>Actinomycetes</taxon>
        <taxon>Kitasatosporales</taxon>
        <taxon>Streptomycetaceae</taxon>
        <taxon>Streptomyces</taxon>
        <taxon>Streptomyces aurantiacus group</taxon>
    </lineage>
</organism>
<proteinExistence type="predicted"/>
<dbReference type="PANTHER" id="PTHR43205:SF7">
    <property type="entry name" value="PROSTAGLANDIN REDUCTASE 1"/>
    <property type="match status" value="1"/>
</dbReference>
<keyword evidence="2" id="KW-0812">Transmembrane</keyword>
<dbReference type="InterPro" id="IPR041694">
    <property type="entry name" value="ADH_N_2"/>
</dbReference>